<dbReference type="EMBL" id="PJNE01000001">
    <property type="protein sequence ID" value="PKW28123.1"/>
    <property type="molecule type" value="Genomic_DNA"/>
</dbReference>
<keyword evidence="3" id="KW-1185">Reference proteome</keyword>
<dbReference type="InterPro" id="IPR008407">
    <property type="entry name" value="Brnchd-chn_aa_trnsp_AzlD"/>
</dbReference>
<keyword evidence="1" id="KW-0812">Transmembrane</keyword>
<feature type="transmembrane region" description="Helical" evidence="1">
    <location>
        <begin position="37"/>
        <end position="56"/>
    </location>
</feature>
<dbReference type="Pfam" id="PF05437">
    <property type="entry name" value="AzlD"/>
    <property type="match status" value="1"/>
</dbReference>
<dbReference type="RefSeq" id="WP_101396585.1">
    <property type="nucleotide sequence ID" value="NZ_PJNE01000001.1"/>
</dbReference>
<keyword evidence="1" id="KW-1133">Transmembrane helix</keyword>
<accession>A0A2N3YMP7</accession>
<comment type="caution">
    <text evidence="2">The sequence shown here is derived from an EMBL/GenBank/DDBJ whole genome shotgun (WGS) entry which is preliminary data.</text>
</comment>
<dbReference type="AlphaFoldDB" id="A0A2N3YMP7"/>
<gene>
    <name evidence="2" type="ORF">ATL31_2979</name>
</gene>
<protein>
    <submittedName>
        <fullName evidence="2">Branched-subunit amino acid transport protein AzlD</fullName>
    </submittedName>
</protein>
<evidence type="ECO:0000256" key="1">
    <source>
        <dbReference type="SAM" id="Phobius"/>
    </source>
</evidence>
<sequence>MSTWTTVLLACAAAFALKLAGYLVPAAWVEGERRSRVVALLPVALLTALVTVQTLVGDGGSLVLDARLAALAVAMGLLLLRANFLVVVVGAALTAGLLRAVGWS</sequence>
<evidence type="ECO:0000313" key="2">
    <source>
        <dbReference type="EMBL" id="PKW28123.1"/>
    </source>
</evidence>
<proteinExistence type="predicted"/>
<organism evidence="2 3">
    <name type="scientific">Phycicoccus duodecadis</name>
    <dbReference type="NCBI Taxonomy" id="173053"/>
    <lineage>
        <taxon>Bacteria</taxon>
        <taxon>Bacillati</taxon>
        <taxon>Actinomycetota</taxon>
        <taxon>Actinomycetes</taxon>
        <taxon>Micrococcales</taxon>
        <taxon>Intrasporangiaceae</taxon>
        <taxon>Phycicoccus</taxon>
    </lineage>
</organism>
<feature type="transmembrane region" description="Helical" evidence="1">
    <location>
        <begin position="68"/>
        <end position="98"/>
    </location>
</feature>
<name>A0A2N3YMP7_9MICO</name>
<evidence type="ECO:0000313" key="3">
    <source>
        <dbReference type="Proteomes" id="UP000233781"/>
    </source>
</evidence>
<reference evidence="2 3" key="1">
    <citation type="submission" date="2017-12" db="EMBL/GenBank/DDBJ databases">
        <title>Sequencing the genomes of 1000 Actinobacteria strains.</title>
        <authorList>
            <person name="Klenk H.-P."/>
        </authorList>
    </citation>
    <scope>NUCLEOTIDE SEQUENCE [LARGE SCALE GENOMIC DNA]</scope>
    <source>
        <strain evidence="2 3">DSM 12806</strain>
    </source>
</reference>
<keyword evidence="1" id="KW-0472">Membrane</keyword>
<dbReference type="Proteomes" id="UP000233781">
    <property type="component" value="Unassembled WGS sequence"/>
</dbReference>